<name>A0AAW1KBR1_SAPOF</name>
<evidence type="ECO:0000256" key="6">
    <source>
        <dbReference type="PROSITE-ProRule" id="PRU00175"/>
    </source>
</evidence>
<dbReference type="SUPFAM" id="SSF57850">
    <property type="entry name" value="RING/U-box"/>
    <property type="match status" value="1"/>
</dbReference>
<proteinExistence type="predicted"/>
<accession>A0AAW1KBR1</accession>
<evidence type="ECO:0000313" key="9">
    <source>
        <dbReference type="Proteomes" id="UP001443914"/>
    </source>
</evidence>
<dbReference type="AlphaFoldDB" id="A0AAW1KBR1"/>
<dbReference type="Gene3D" id="3.30.40.10">
    <property type="entry name" value="Zinc/RING finger domain, C3HC4 (zinc finger)"/>
    <property type="match status" value="1"/>
</dbReference>
<dbReference type="PROSITE" id="PS50089">
    <property type="entry name" value="ZF_RING_2"/>
    <property type="match status" value="1"/>
</dbReference>
<dbReference type="EMBL" id="JBDFQZ010000006">
    <property type="protein sequence ID" value="KAK9715407.1"/>
    <property type="molecule type" value="Genomic_DNA"/>
</dbReference>
<evidence type="ECO:0000256" key="5">
    <source>
        <dbReference type="ARBA" id="ARBA00022833"/>
    </source>
</evidence>
<feature type="domain" description="RING-type" evidence="7">
    <location>
        <begin position="67"/>
        <end position="113"/>
    </location>
</feature>
<evidence type="ECO:0000256" key="3">
    <source>
        <dbReference type="ARBA" id="ARBA00022723"/>
    </source>
</evidence>
<dbReference type="GO" id="GO:0008270">
    <property type="term" value="F:zinc ion binding"/>
    <property type="evidence" value="ECO:0007669"/>
    <property type="project" value="UniProtKB-KW"/>
</dbReference>
<dbReference type="InterPro" id="IPR001841">
    <property type="entry name" value="Znf_RING"/>
</dbReference>
<dbReference type="Proteomes" id="UP001443914">
    <property type="component" value="Unassembled WGS sequence"/>
</dbReference>
<evidence type="ECO:0000259" key="7">
    <source>
        <dbReference type="PROSITE" id="PS50089"/>
    </source>
</evidence>
<gene>
    <name evidence="8" type="ORF">RND81_06G162800</name>
</gene>
<protein>
    <recommendedName>
        <fullName evidence="2">RING-type E3 ubiquitin transferase</fullName>
        <ecNumber evidence="2">2.3.2.27</ecNumber>
    </recommendedName>
</protein>
<comment type="caution">
    <text evidence="8">The sequence shown here is derived from an EMBL/GenBank/DDBJ whole genome shotgun (WGS) entry which is preliminary data.</text>
</comment>
<dbReference type="PANTHER" id="PTHR15710">
    <property type="entry name" value="E3 UBIQUITIN-PROTEIN LIGASE PRAJA"/>
    <property type="match status" value="1"/>
</dbReference>
<organism evidence="8 9">
    <name type="scientific">Saponaria officinalis</name>
    <name type="common">Common soapwort</name>
    <name type="synonym">Lychnis saponaria</name>
    <dbReference type="NCBI Taxonomy" id="3572"/>
    <lineage>
        <taxon>Eukaryota</taxon>
        <taxon>Viridiplantae</taxon>
        <taxon>Streptophyta</taxon>
        <taxon>Embryophyta</taxon>
        <taxon>Tracheophyta</taxon>
        <taxon>Spermatophyta</taxon>
        <taxon>Magnoliopsida</taxon>
        <taxon>eudicotyledons</taxon>
        <taxon>Gunneridae</taxon>
        <taxon>Pentapetalae</taxon>
        <taxon>Caryophyllales</taxon>
        <taxon>Caryophyllaceae</taxon>
        <taxon>Caryophylleae</taxon>
        <taxon>Saponaria</taxon>
    </lineage>
</organism>
<dbReference type="InterPro" id="IPR013083">
    <property type="entry name" value="Znf_RING/FYVE/PHD"/>
</dbReference>
<evidence type="ECO:0000313" key="8">
    <source>
        <dbReference type="EMBL" id="KAK9715407.1"/>
    </source>
</evidence>
<reference evidence="8" key="1">
    <citation type="submission" date="2024-03" db="EMBL/GenBank/DDBJ databases">
        <title>WGS assembly of Saponaria officinalis var. Norfolk2.</title>
        <authorList>
            <person name="Jenkins J."/>
            <person name="Shu S."/>
            <person name="Grimwood J."/>
            <person name="Barry K."/>
            <person name="Goodstein D."/>
            <person name="Schmutz J."/>
            <person name="Leebens-Mack J."/>
            <person name="Osbourn A."/>
        </authorList>
    </citation>
    <scope>NUCLEOTIDE SEQUENCE [LARGE SCALE GENOMIC DNA]</scope>
    <source>
        <strain evidence="8">JIC</strain>
    </source>
</reference>
<dbReference type="Pfam" id="PF13639">
    <property type="entry name" value="zf-RING_2"/>
    <property type="match status" value="1"/>
</dbReference>
<keyword evidence="4 6" id="KW-0863">Zinc-finger</keyword>
<evidence type="ECO:0000256" key="1">
    <source>
        <dbReference type="ARBA" id="ARBA00000900"/>
    </source>
</evidence>
<dbReference type="EC" id="2.3.2.27" evidence="2"/>
<keyword evidence="5" id="KW-0862">Zinc</keyword>
<evidence type="ECO:0000256" key="4">
    <source>
        <dbReference type="ARBA" id="ARBA00022771"/>
    </source>
</evidence>
<dbReference type="SMART" id="SM00184">
    <property type="entry name" value="RING"/>
    <property type="match status" value="1"/>
</dbReference>
<sequence>MSISNHILLNSTFDLDEALTTTTAAATTTIKPPPPPPPPSSSTYEVVLDELPNMNVNVNGDGDDSVCCVCMEALQYTHQGSDCKRLSCGHVYHRDCILTWLCNSRHFSCPLCRHIVFHTHSHTIFNA</sequence>
<keyword evidence="3" id="KW-0479">Metal-binding</keyword>
<comment type="catalytic activity">
    <reaction evidence="1">
        <text>S-ubiquitinyl-[E2 ubiquitin-conjugating enzyme]-L-cysteine + [acceptor protein]-L-lysine = [E2 ubiquitin-conjugating enzyme]-L-cysteine + N(6)-ubiquitinyl-[acceptor protein]-L-lysine.</text>
        <dbReference type="EC" id="2.3.2.27"/>
    </reaction>
</comment>
<evidence type="ECO:0000256" key="2">
    <source>
        <dbReference type="ARBA" id="ARBA00012483"/>
    </source>
</evidence>
<keyword evidence="9" id="KW-1185">Reference proteome</keyword>
<dbReference type="GO" id="GO:0061630">
    <property type="term" value="F:ubiquitin protein ligase activity"/>
    <property type="evidence" value="ECO:0007669"/>
    <property type="project" value="UniProtKB-EC"/>
</dbReference>